<evidence type="ECO:0000313" key="4">
    <source>
        <dbReference type="Proteomes" id="UP001219518"/>
    </source>
</evidence>
<evidence type="ECO:0000313" key="3">
    <source>
        <dbReference type="EMBL" id="KAK3926008.1"/>
    </source>
</evidence>
<proteinExistence type="predicted"/>
<dbReference type="EMBL" id="JAHWGI010001242">
    <property type="protein sequence ID" value="KAK3926008.1"/>
    <property type="molecule type" value="Genomic_DNA"/>
</dbReference>
<feature type="domain" description="PiggyBac transposable element-derived protein" evidence="2">
    <location>
        <begin position="12"/>
        <end position="250"/>
    </location>
</feature>
<feature type="region of interest" description="Disordered" evidence="1">
    <location>
        <begin position="304"/>
        <end position="332"/>
    </location>
</feature>
<evidence type="ECO:0000256" key="1">
    <source>
        <dbReference type="SAM" id="MobiDB-lite"/>
    </source>
</evidence>
<reference evidence="3" key="2">
    <citation type="journal article" date="2023" name="BMC Genomics">
        <title>Pest status, molecular evolution, and epigenetic factors derived from the genome assembly of Frankliniella fusca, a thysanopteran phytovirus vector.</title>
        <authorList>
            <person name="Catto M.A."/>
            <person name="Labadie P.E."/>
            <person name="Jacobson A.L."/>
            <person name="Kennedy G.G."/>
            <person name="Srinivasan R."/>
            <person name="Hunt B.G."/>
        </authorList>
    </citation>
    <scope>NUCLEOTIDE SEQUENCE</scope>
    <source>
        <strain evidence="3">PL_HMW_Pooled</strain>
    </source>
</reference>
<reference evidence="3" key="1">
    <citation type="submission" date="2021-07" db="EMBL/GenBank/DDBJ databases">
        <authorList>
            <person name="Catto M.A."/>
            <person name="Jacobson A."/>
            <person name="Kennedy G."/>
            <person name="Labadie P."/>
            <person name="Hunt B.G."/>
            <person name="Srinivasan R."/>
        </authorList>
    </citation>
    <scope>NUCLEOTIDE SEQUENCE</scope>
    <source>
        <strain evidence="3">PL_HMW_Pooled</strain>
        <tissue evidence="3">Head</tissue>
    </source>
</reference>
<gene>
    <name evidence="3" type="ORF">KUF71_014257</name>
</gene>
<dbReference type="AlphaFoldDB" id="A0AAE1HRE1"/>
<accession>A0AAE1HRE1</accession>
<evidence type="ECO:0000259" key="2">
    <source>
        <dbReference type="Pfam" id="PF13843"/>
    </source>
</evidence>
<dbReference type="PANTHER" id="PTHR47272:SF2">
    <property type="entry name" value="PIGGYBAC TRANSPOSABLE ELEMENT-DERIVED PROTEIN 3-LIKE"/>
    <property type="match status" value="1"/>
</dbReference>
<dbReference type="Pfam" id="PF13843">
    <property type="entry name" value="DDE_Tnp_1_7"/>
    <property type="match status" value="1"/>
</dbReference>
<protein>
    <submittedName>
        <fullName evidence="3">PiggyBac transposable element-derived protein 3</fullName>
    </submittedName>
</protein>
<sequence length="332" mass="37085">MLYIGQEVPGSIDEITIGYKGSYAGTLKQYNPKKPTKWGFKFFGLASSSGQVYDFLPYCGSTTFLNCGLSEEELKMGVGAQSVISLCKSIKDPDNTIVFFDNWFNGLNLLAYLREKYNLLALGTIRKDRIQKCPLTAEAAFKKLPPGSVESHVSAQATVVVRWLDTKPVLLASSAAGVEPMSSAKGQFVKSSGCRQDIACPRIIELYNQYIGGVDLSDQYVAENSVPTRSKRWYFPIFGYKIDLALANSYIQYVKDDELLGLVPELKTSKDFRLEVSKSLRTVESHRGRPTTAKAAKKNLIQSPSYRPSEETRLDGLNHWPTSERTRRKKIC</sequence>
<comment type="caution">
    <text evidence="3">The sequence shown here is derived from an EMBL/GenBank/DDBJ whole genome shotgun (WGS) entry which is preliminary data.</text>
</comment>
<organism evidence="3 4">
    <name type="scientific">Frankliniella fusca</name>
    <dbReference type="NCBI Taxonomy" id="407009"/>
    <lineage>
        <taxon>Eukaryota</taxon>
        <taxon>Metazoa</taxon>
        <taxon>Ecdysozoa</taxon>
        <taxon>Arthropoda</taxon>
        <taxon>Hexapoda</taxon>
        <taxon>Insecta</taxon>
        <taxon>Pterygota</taxon>
        <taxon>Neoptera</taxon>
        <taxon>Paraneoptera</taxon>
        <taxon>Thysanoptera</taxon>
        <taxon>Terebrantia</taxon>
        <taxon>Thripoidea</taxon>
        <taxon>Thripidae</taxon>
        <taxon>Frankliniella</taxon>
    </lineage>
</organism>
<dbReference type="Proteomes" id="UP001219518">
    <property type="component" value="Unassembled WGS sequence"/>
</dbReference>
<dbReference type="PANTHER" id="PTHR47272">
    <property type="entry name" value="DDE_TNP_1_7 DOMAIN-CONTAINING PROTEIN"/>
    <property type="match status" value="1"/>
</dbReference>
<keyword evidence="4" id="KW-1185">Reference proteome</keyword>
<dbReference type="InterPro" id="IPR029526">
    <property type="entry name" value="PGBD"/>
</dbReference>
<name>A0AAE1HRE1_9NEOP</name>